<dbReference type="EMBL" id="LR796255">
    <property type="protein sequence ID" value="CAB4131920.1"/>
    <property type="molecule type" value="Genomic_DNA"/>
</dbReference>
<dbReference type="Pfam" id="PF00583">
    <property type="entry name" value="Acetyltransf_1"/>
    <property type="match status" value="1"/>
</dbReference>
<protein>
    <submittedName>
        <fullName evidence="2">Acetyltransferase domain containing protein</fullName>
    </submittedName>
</protein>
<dbReference type="PROSITE" id="PS51186">
    <property type="entry name" value="GNAT"/>
    <property type="match status" value="1"/>
</dbReference>
<keyword evidence="2" id="KW-0808">Transferase</keyword>
<evidence type="ECO:0000259" key="1">
    <source>
        <dbReference type="PROSITE" id="PS51186"/>
    </source>
</evidence>
<dbReference type="InterPro" id="IPR000182">
    <property type="entry name" value="GNAT_dom"/>
</dbReference>
<gene>
    <name evidence="2" type="ORF">UFOVP137_33</name>
</gene>
<dbReference type="Gene3D" id="3.40.630.30">
    <property type="match status" value="1"/>
</dbReference>
<proteinExistence type="predicted"/>
<dbReference type="GO" id="GO:0016747">
    <property type="term" value="F:acyltransferase activity, transferring groups other than amino-acyl groups"/>
    <property type="evidence" value="ECO:0007669"/>
    <property type="project" value="InterPro"/>
</dbReference>
<dbReference type="SUPFAM" id="SSF55729">
    <property type="entry name" value="Acyl-CoA N-acyltransferases (Nat)"/>
    <property type="match status" value="1"/>
</dbReference>
<sequence length="158" mass="17121">MSAPAANTILRNGTLDDLEHAPNFDDLIAQYEDEAKIIGLPARQPNWAMYRAMEQAGAFHVICAHRDGELVGFATLIASIVPHYGVLMCTSESIFVVKAHRKGGLGLRLLRAAQAKAKELGAQALFVSAPSEGALAKVLPRVGFKETNRSYFRKLSDG</sequence>
<accession>A0A6J5LG41</accession>
<name>A0A6J5LG41_9CAUD</name>
<evidence type="ECO:0000313" key="2">
    <source>
        <dbReference type="EMBL" id="CAB4131920.1"/>
    </source>
</evidence>
<dbReference type="CDD" id="cd04301">
    <property type="entry name" value="NAT_SF"/>
    <property type="match status" value="1"/>
</dbReference>
<reference evidence="2" key="1">
    <citation type="submission" date="2020-04" db="EMBL/GenBank/DDBJ databases">
        <authorList>
            <person name="Chiriac C."/>
            <person name="Salcher M."/>
            <person name="Ghai R."/>
            <person name="Kavagutti S V."/>
        </authorList>
    </citation>
    <scope>NUCLEOTIDE SEQUENCE</scope>
</reference>
<feature type="domain" description="N-acetyltransferase" evidence="1">
    <location>
        <begin position="13"/>
        <end position="158"/>
    </location>
</feature>
<dbReference type="InterPro" id="IPR016181">
    <property type="entry name" value="Acyl_CoA_acyltransferase"/>
</dbReference>
<organism evidence="2">
    <name type="scientific">uncultured Caudovirales phage</name>
    <dbReference type="NCBI Taxonomy" id="2100421"/>
    <lineage>
        <taxon>Viruses</taxon>
        <taxon>Duplodnaviria</taxon>
        <taxon>Heunggongvirae</taxon>
        <taxon>Uroviricota</taxon>
        <taxon>Caudoviricetes</taxon>
        <taxon>Peduoviridae</taxon>
        <taxon>Maltschvirus</taxon>
        <taxon>Maltschvirus maltsch</taxon>
    </lineage>
</organism>